<evidence type="ECO:0000256" key="1">
    <source>
        <dbReference type="ARBA" id="ARBA00000968"/>
    </source>
</evidence>
<dbReference type="Gene3D" id="2.40.30.20">
    <property type="match status" value="2"/>
</dbReference>
<dbReference type="AlphaFoldDB" id="A0A6P1M8U6"/>
<reference evidence="12 13" key="1">
    <citation type="submission" date="2020-01" db="EMBL/GenBank/DDBJ databases">
        <title>Ponticoccus aerotolerans gen. nov., sp. nov., an anaerobic bacterium and proposal of Ponticoccusceae fam. nov., Ponticoccusles ord. nov. and Ponticoccuse classis nov. in the phylum Kiritimatiellaeota.</title>
        <authorList>
            <person name="Zhou L.Y."/>
            <person name="Du Z.J."/>
        </authorList>
    </citation>
    <scope>NUCLEOTIDE SEQUENCE [LARGE SCALE GENOMIC DNA]</scope>
    <source>
        <strain evidence="12 13">S-5007</strain>
    </source>
</reference>
<gene>
    <name evidence="12" type="ORF">GT409_12960</name>
</gene>
<dbReference type="NCBIfam" id="TIGR00187">
    <property type="entry name" value="ribE"/>
    <property type="match status" value="1"/>
</dbReference>
<protein>
    <recommendedName>
        <fullName evidence="5 9">Riboflavin synthase</fullName>
        <ecNumber evidence="4 9">2.5.1.9</ecNumber>
    </recommendedName>
</protein>
<dbReference type="InterPro" id="IPR017938">
    <property type="entry name" value="Riboflavin_synthase-like_b-brl"/>
</dbReference>
<dbReference type="PANTHER" id="PTHR21098">
    <property type="entry name" value="RIBOFLAVIN SYNTHASE ALPHA CHAIN"/>
    <property type="match status" value="1"/>
</dbReference>
<evidence type="ECO:0000256" key="3">
    <source>
        <dbReference type="ARBA" id="ARBA00004887"/>
    </source>
</evidence>
<dbReference type="GO" id="GO:0009231">
    <property type="term" value="P:riboflavin biosynthetic process"/>
    <property type="evidence" value="ECO:0007669"/>
    <property type="project" value="UniProtKB-KW"/>
</dbReference>
<evidence type="ECO:0000313" key="13">
    <source>
        <dbReference type="Proteomes" id="UP000464954"/>
    </source>
</evidence>
<dbReference type="NCBIfam" id="NF009566">
    <property type="entry name" value="PRK13020.1"/>
    <property type="match status" value="1"/>
</dbReference>
<comment type="catalytic activity">
    <reaction evidence="1">
        <text>2 6,7-dimethyl-8-(1-D-ribityl)lumazine + H(+) = 5-amino-6-(D-ribitylamino)uracil + riboflavin</text>
        <dbReference type="Rhea" id="RHEA:20772"/>
        <dbReference type="ChEBI" id="CHEBI:15378"/>
        <dbReference type="ChEBI" id="CHEBI:15934"/>
        <dbReference type="ChEBI" id="CHEBI:57986"/>
        <dbReference type="ChEBI" id="CHEBI:58201"/>
        <dbReference type="EC" id="2.5.1.9"/>
    </reaction>
</comment>
<evidence type="ECO:0000256" key="5">
    <source>
        <dbReference type="ARBA" id="ARBA00013950"/>
    </source>
</evidence>
<comment type="function">
    <text evidence="2">Catalyzes the dismutation of two molecules of 6,7-dimethyl-8-ribityllumazine, resulting in the formation of riboflavin and 5-amino-6-(D-ribitylamino)uracil.</text>
</comment>
<evidence type="ECO:0000256" key="9">
    <source>
        <dbReference type="NCBIfam" id="TIGR00187"/>
    </source>
</evidence>
<dbReference type="SUPFAM" id="SSF63380">
    <property type="entry name" value="Riboflavin synthase domain-like"/>
    <property type="match status" value="2"/>
</dbReference>
<keyword evidence="13" id="KW-1185">Reference proteome</keyword>
<dbReference type="InterPro" id="IPR026017">
    <property type="entry name" value="Lumazine-bd_dom"/>
</dbReference>
<dbReference type="PIRSF" id="PIRSF000498">
    <property type="entry name" value="Riboflavin_syn_A"/>
    <property type="match status" value="1"/>
</dbReference>
<evidence type="ECO:0000256" key="4">
    <source>
        <dbReference type="ARBA" id="ARBA00012827"/>
    </source>
</evidence>
<dbReference type="GO" id="GO:0004746">
    <property type="term" value="F:riboflavin synthase activity"/>
    <property type="evidence" value="ECO:0007669"/>
    <property type="project" value="UniProtKB-UniRule"/>
</dbReference>
<dbReference type="EC" id="2.5.1.9" evidence="4 9"/>
<dbReference type="KEGG" id="taer:GT409_12960"/>
<feature type="domain" description="Lumazine-binding" evidence="11">
    <location>
        <begin position="1"/>
        <end position="96"/>
    </location>
</feature>
<dbReference type="CDD" id="cd00402">
    <property type="entry name" value="Riboflavin_synthase_like"/>
    <property type="match status" value="1"/>
</dbReference>
<keyword evidence="6" id="KW-0686">Riboflavin biosynthesis</keyword>
<name>A0A6P1M8U6_9BACT</name>
<evidence type="ECO:0000259" key="11">
    <source>
        <dbReference type="PROSITE" id="PS51177"/>
    </source>
</evidence>
<dbReference type="FunFam" id="2.40.30.20:FF:000004">
    <property type="entry name" value="Riboflavin synthase, alpha subunit"/>
    <property type="match status" value="1"/>
</dbReference>
<comment type="pathway">
    <text evidence="3">Cofactor biosynthesis; riboflavin biosynthesis; riboflavin from 2-hydroxy-3-oxobutyl phosphate and 5-amino-6-(D-ribitylamino)uracil: step 2/2.</text>
</comment>
<evidence type="ECO:0000256" key="2">
    <source>
        <dbReference type="ARBA" id="ARBA00002803"/>
    </source>
</evidence>
<dbReference type="PANTHER" id="PTHR21098:SF12">
    <property type="entry name" value="RIBOFLAVIN SYNTHASE"/>
    <property type="match status" value="1"/>
</dbReference>
<dbReference type="Pfam" id="PF00677">
    <property type="entry name" value="Lum_binding"/>
    <property type="match status" value="2"/>
</dbReference>
<feature type="domain" description="Lumazine-binding" evidence="11">
    <location>
        <begin position="97"/>
        <end position="193"/>
    </location>
</feature>
<evidence type="ECO:0000256" key="10">
    <source>
        <dbReference type="PROSITE-ProRule" id="PRU00524"/>
    </source>
</evidence>
<evidence type="ECO:0000256" key="7">
    <source>
        <dbReference type="ARBA" id="ARBA00022679"/>
    </source>
</evidence>
<dbReference type="EMBL" id="CP047593">
    <property type="protein sequence ID" value="QHI70311.1"/>
    <property type="molecule type" value="Genomic_DNA"/>
</dbReference>
<dbReference type="InterPro" id="IPR023366">
    <property type="entry name" value="ATP_synth_asu-like_sf"/>
</dbReference>
<keyword evidence="7 12" id="KW-0808">Transferase</keyword>
<evidence type="ECO:0000256" key="6">
    <source>
        <dbReference type="ARBA" id="ARBA00022619"/>
    </source>
</evidence>
<evidence type="ECO:0000313" key="12">
    <source>
        <dbReference type="EMBL" id="QHI70311.1"/>
    </source>
</evidence>
<dbReference type="RefSeq" id="WP_160629488.1">
    <property type="nucleotide sequence ID" value="NZ_CP047593.1"/>
</dbReference>
<dbReference type="NCBIfam" id="NF006767">
    <property type="entry name" value="PRK09289.1"/>
    <property type="match status" value="1"/>
</dbReference>
<organism evidence="12 13">
    <name type="scientific">Tichowtungia aerotolerans</name>
    <dbReference type="NCBI Taxonomy" id="2697043"/>
    <lineage>
        <taxon>Bacteria</taxon>
        <taxon>Pseudomonadati</taxon>
        <taxon>Kiritimatiellota</taxon>
        <taxon>Tichowtungiia</taxon>
        <taxon>Tichowtungiales</taxon>
        <taxon>Tichowtungiaceae</taxon>
        <taxon>Tichowtungia</taxon>
    </lineage>
</organism>
<proteinExistence type="predicted"/>
<feature type="repeat" description="Lumazine-binding" evidence="10">
    <location>
        <begin position="97"/>
        <end position="193"/>
    </location>
</feature>
<feature type="repeat" description="Lumazine-binding" evidence="10">
    <location>
        <begin position="1"/>
        <end position="96"/>
    </location>
</feature>
<dbReference type="Proteomes" id="UP000464954">
    <property type="component" value="Chromosome"/>
</dbReference>
<keyword evidence="8" id="KW-0677">Repeat</keyword>
<dbReference type="PROSITE" id="PS51177">
    <property type="entry name" value="LUMAZINE_BIND"/>
    <property type="match status" value="2"/>
</dbReference>
<sequence length="210" mass="23008">MFTGIVRTGRIESIVMQGEAGRIKVTPERPFEQPVDLGDSIAVNGACLTVAAIEDGSYCFDVLAETFDKTNLGEKTSGSMVNLERALALGDMLGGHIVTGHVDGTGRVKNIEQVDRDWKFTIQCAQEMLMLMVYKGSIALDGISLTVAELLDDGFVVHIIPHTIEETDMSEFKIGTKVNLEADILGKHVQRILEFGGGQDYRLNFENMQV</sequence>
<accession>A0A6P1M8U6</accession>
<dbReference type="InterPro" id="IPR001783">
    <property type="entry name" value="Lumazine-bd"/>
</dbReference>
<evidence type="ECO:0000256" key="8">
    <source>
        <dbReference type="ARBA" id="ARBA00022737"/>
    </source>
</evidence>